<accession>A0AA37TZM4</accession>
<evidence type="ECO:0000313" key="9">
    <source>
        <dbReference type="Proteomes" id="UP001157355"/>
    </source>
</evidence>
<evidence type="ECO:0000256" key="3">
    <source>
        <dbReference type="ARBA" id="ARBA00022519"/>
    </source>
</evidence>
<organism evidence="8 9">
    <name type="scientific">Cypionkella aquatica</name>
    <dbReference type="NCBI Taxonomy" id="1756042"/>
    <lineage>
        <taxon>Bacteria</taxon>
        <taxon>Pseudomonadati</taxon>
        <taxon>Pseudomonadota</taxon>
        <taxon>Alphaproteobacteria</taxon>
        <taxon>Rhodobacterales</taxon>
        <taxon>Paracoccaceae</taxon>
        <taxon>Cypionkella</taxon>
    </lineage>
</organism>
<dbReference type="AlphaFoldDB" id="A0AA37TZM4"/>
<proteinExistence type="predicted"/>
<feature type="transmembrane region" description="Helical" evidence="7">
    <location>
        <begin position="184"/>
        <end position="203"/>
    </location>
</feature>
<gene>
    <name evidence="8" type="ORF">GCM10010873_01380</name>
</gene>
<keyword evidence="2" id="KW-1003">Cell membrane</keyword>
<keyword evidence="3" id="KW-0997">Cell inner membrane</keyword>
<feature type="transmembrane region" description="Helical" evidence="7">
    <location>
        <begin position="105"/>
        <end position="129"/>
    </location>
</feature>
<evidence type="ECO:0000256" key="5">
    <source>
        <dbReference type="ARBA" id="ARBA00022989"/>
    </source>
</evidence>
<dbReference type="Proteomes" id="UP001157355">
    <property type="component" value="Unassembled WGS sequence"/>
</dbReference>
<protein>
    <recommendedName>
        <fullName evidence="10">Paraquat-inducible protein A</fullName>
    </recommendedName>
</protein>
<dbReference type="InterPro" id="IPR007498">
    <property type="entry name" value="PqiA-like"/>
</dbReference>
<reference evidence="8 9" key="1">
    <citation type="journal article" date="2014" name="Int. J. Syst. Evol. Microbiol.">
        <title>Complete genome sequence of Corynebacterium casei LMG S-19264T (=DSM 44701T), isolated from a smear-ripened cheese.</title>
        <authorList>
            <consortium name="US DOE Joint Genome Institute (JGI-PGF)"/>
            <person name="Walter F."/>
            <person name="Albersmeier A."/>
            <person name="Kalinowski J."/>
            <person name="Ruckert C."/>
        </authorList>
    </citation>
    <scope>NUCLEOTIDE SEQUENCE [LARGE SCALE GENOMIC DNA]</scope>
    <source>
        <strain evidence="8 9">NBRC 111766</strain>
    </source>
</reference>
<keyword evidence="6 7" id="KW-0472">Membrane</keyword>
<dbReference type="EMBL" id="BSPP01000002">
    <property type="protein sequence ID" value="GLS85165.1"/>
    <property type="molecule type" value="Genomic_DNA"/>
</dbReference>
<evidence type="ECO:0000313" key="8">
    <source>
        <dbReference type="EMBL" id="GLS85165.1"/>
    </source>
</evidence>
<evidence type="ECO:0000256" key="4">
    <source>
        <dbReference type="ARBA" id="ARBA00022692"/>
    </source>
</evidence>
<keyword evidence="4 7" id="KW-0812">Transmembrane</keyword>
<comment type="subcellular location">
    <subcellularLocation>
        <location evidence="1">Cell inner membrane</location>
    </subcellularLocation>
</comment>
<dbReference type="PANTHER" id="PTHR30462">
    <property type="entry name" value="INTERMEMBRANE TRANSPORT PROTEIN PQIB-RELATED"/>
    <property type="match status" value="1"/>
</dbReference>
<sequence>MQVDDMAHSGGSQTPPLTARAAGLVACPTCGRVHQAQTVHCLRCGQVLASRDGTSMQRVWAWLVAGFMAYIPANLYPMLETTTLGKTQSNTLLGGVIELVLHHSYGVAAIVFFASIVIPIGKFVAISYLALQVQRPDRNSVHLKHRMLEVVEFIGRWSMIDVFVVALLSSLVQLGSVVSVQPGIAAISFALSVVFTMLSAMSFDSRLIWDTDTKDSETA</sequence>
<keyword evidence="5 7" id="KW-1133">Transmembrane helix</keyword>
<name>A0AA37TZM4_9RHOB</name>
<evidence type="ECO:0000256" key="2">
    <source>
        <dbReference type="ARBA" id="ARBA00022475"/>
    </source>
</evidence>
<evidence type="ECO:0008006" key="10">
    <source>
        <dbReference type="Google" id="ProtNLM"/>
    </source>
</evidence>
<evidence type="ECO:0000256" key="6">
    <source>
        <dbReference type="ARBA" id="ARBA00023136"/>
    </source>
</evidence>
<dbReference type="InterPro" id="IPR051800">
    <property type="entry name" value="PqiA-PqiB_transport"/>
</dbReference>
<feature type="transmembrane region" description="Helical" evidence="7">
    <location>
        <begin position="150"/>
        <end position="172"/>
    </location>
</feature>
<dbReference type="Pfam" id="PF04403">
    <property type="entry name" value="PqiA"/>
    <property type="match status" value="1"/>
</dbReference>
<evidence type="ECO:0000256" key="1">
    <source>
        <dbReference type="ARBA" id="ARBA00004533"/>
    </source>
</evidence>
<feature type="transmembrane region" description="Helical" evidence="7">
    <location>
        <begin position="59"/>
        <end position="79"/>
    </location>
</feature>
<evidence type="ECO:0000256" key="7">
    <source>
        <dbReference type="SAM" id="Phobius"/>
    </source>
</evidence>
<dbReference type="GO" id="GO:0005886">
    <property type="term" value="C:plasma membrane"/>
    <property type="evidence" value="ECO:0007669"/>
    <property type="project" value="UniProtKB-SubCell"/>
</dbReference>
<comment type="caution">
    <text evidence="8">The sequence shown here is derived from an EMBL/GenBank/DDBJ whole genome shotgun (WGS) entry which is preliminary data.</text>
</comment>
<keyword evidence="9" id="KW-1185">Reference proteome</keyword>
<dbReference type="PANTHER" id="PTHR30462:SF3">
    <property type="entry name" value="INTERMEMBRANE TRANSPORT PROTEIN PQIA"/>
    <property type="match status" value="1"/>
</dbReference>